<keyword evidence="2" id="KW-1185">Reference proteome</keyword>
<dbReference type="InterPro" id="IPR036689">
    <property type="entry name" value="ESAT-6-like_sf"/>
</dbReference>
<comment type="caution">
    <text evidence="1">The sequence shown here is derived from an EMBL/GenBank/DDBJ whole genome shotgun (WGS) entry which is preliminary data.</text>
</comment>
<dbReference type="EMBL" id="BAAANE010000005">
    <property type="protein sequence ID" value="GAA1640972.1"/>
    <property type="molecule type" value="Genomic_DNA"/>
</dbReference>
<dbReference type="Proteomes" id="UP001501319">
    <property type="component" value="Unassembled WGS sequence"/>
</dbReference>
<organism evidence="1 2">
    <name type="scientific">Kribbella alba</name>
    <dbReference type="NCBI Taxonomy" id="190197"/>
    <lineage>
        <taxon>Bacteria</taxon>
        <taxon>Bacillati</taxon>
        <taxon>Actinomycetota</taxon>
        <taxon>Actinomycetes</taxon>
        <taxon>Propionibacteriales</taxon>
        <taxon>Kribbellaceae</taxon>
        <taxon>Kribbella</taxon>
    </lineage>
</organism>
<evidence type="ECO:0008006" key="3">
    <source>
        <dbReference type="Google" id="ProtNLM"/>
    </source>
</evidence>
<dbReference type="SUPFAM" id="SSF140453">
    <property type="entry name" value="EsxAB dimer-like"/>
    <property type="match status" value="1"/>
</dbReference>
<name>A0ABN2FCS4_9ACTN</name>
<evidence type="ECO:0000313" key="1">
    <source>
        <dbReference type="EMBL" id="GAA1640972.1"/>
    </source>
</evidence>
<reference evidence="1 2" key="1">
    <citation type="journal article" date="2019" name="Int. J. Syst. Evol. Microbiol.">
        <title>The Global Catalogue of Microorganisms (GCM) 10K type strain sequencing project: providing services to taxonomists for standard genome sequencing and annotation.</title>
        <authorList>
            <consortium name="The Broad Institute Genomics Platform"/>
            <consortium name="The Broad Institute Genome Sequencing Center for Infectious Disease"/>
            <person name="Wu L."/>
            <person name="Ma J."/>
        </authorList>
    </citation>
    <scope>NUCLEOTIDE SEQUENCE [LARGE SCALE GENOMIC DNA]</scope>
    <source>
        <strain evidence="1 2">JCM 14306</strain>
    </source>
</reference>
<evidence type="ECO:0000313" key="2">
    <source>
        <dbReference type="Proteomes" id="UP001501319"/>
    </source>
</evidence>
<accession>A0ABN2FCS4</accession>
<proteinExistence type="predicted"/>
<dbReference type="Pfam" id="PF06013">
    <property type="entry name" value="WXG100"/>
    <property type="match status" value="1"/>
</dbReference>
<dbReference type="Gene3D" id="1.10.287.1060">
    <property type="entry name" value="ESAT-6-like"/>
    <property type="match status" value="1"/>
</dbReference>
<dbReference type="RefSeq" id="WP_344112438.1">
    <property type="nucleotide sequence ID" value="NZ_BAAANE010000005.1"/>
</dbReference>
<dbReference type="InterPro" id="IPR010310">
    <property type="entry name" value="T7SS_ESAT-6-like"/>
</dbReference>
<gene>
    <name evidence="1" type="ORF">GCM10009744_33630</name>
</gene>
<protein>
    <recommendedName>
        <fullName evidence="3">WXG100 family type VII secretion target</fullName>
    </recommendedName>
</protein>
<sequence>MAIGDQMDLLTESAQHAHAMSTSVSSGLKGSAGALAGQVGAVIPARWDMDQSVAFNRAHDKWQTGMAQLITALDKVGVDTKSAEGDYTNTDLTMTSTFNGVEAPAFNGQLA</sequence>